<comment type="caution">
    <text evidence="10">The sequence shown here is derived from an EMBL/GenBank/DDBJ whole genome shotgun (WGS) entry which is preliminary data.</text>
</comment>
<feature type="domain" description="Indole-3-glycerol phosphate synthase" evidence="9">
    <location>
        <begin position="6"/>
        <end position="254"/>
    </location>
</feature>
<protein>
    <recommendedName>
        <fullName evidence="8">Indole-3-glycerol phosphate synthase</fullName>
        <shortName evidence="8">IGPS</shortName>
        <ecNumber evidence="8">4.1.1.48</ecNumber>
    </recommendedName>
</protein>
<dbReference type="InterPro" id="IPR013785">
    <property type="entry name" value="Aldolase_TIM"/>
</dbReference>
<keyword evidence="5 8" id="KW-0822">Tryptophan biosynthesis</keyword>
<keyword evidence="4 8" id="KW-0210">Decarboxylase</keyword>
<dbReference type="Gene3D" id="3.20.20.70">
    <property type="entry name" value="Aldolase class I"/>
    <property type="match status" value="1"/>
</dbReference>
<comment type="similarity">
    <text evidence="8">Belongs to the TrpC family.</text>
</comment>
<sequence>MSGNFLERIVERKREEVARLRREKGFLFRSLSLIPRFSFFSALTTGSPPRVIAEVKRASPSKGVLNLGLDPVEQARLYQAGGASAVSVLTDAHFQGTLEDLESVAAAVDLPALRKDFILDPVQLMESQAAGASAVLLIVAILGLEELRELVKESQELGLEPLVEVHSREELEVALATPARIIGINSRNLRTFQVDLGVVEVLAPLVPKDRVVVAESGISTNEDVRRLMAVGVENFLIGEALVRAGNPEAKLKELSHQGSGNEEGECYG</sequence>
<dbReference type="NCBIfam" id="NF001377">
    <property type="entry name" value="PRK00278.2-4"/>
    <property type="match status" value="1"/>
</dbReference>
<dbReference type="SUPFAM" id="SSF51366">
    <property type="entry name" value="Ribulose-phoshate binding barrel"/>
    <property type="match status" value="1"/>
</dbReference>
<reference evidence="10" key="1">
    <citation type="journal article" date="2020" name="mSystems">
        <title>Genome- and Community-Level Interaction Insights into Carbon Utilization and Element Cycling Functions of Hydrothermarchaeota in Hydrothermal Sediment.</title>
        <authorList>
            <person name="Zhou Z."/>
            <person name="Liu Y."/>
            <person name="Xu W."/>
            <person name="Pan J."/>
            <person name="Luo Z.H."/>
            <person name="Li M."/>
        </authorList>
    </citation>
    <scope>NUCLEOTIDE SEQUENCE [LARGE SCALE GENOMIC DNA]</scope>
    <source>
        <strain evidence="10">HyVt-115</strain>
    </source>
</reference>
<evidence type="ECO:0000256" key="8">
    <source>
        <dbReference type="HAMAP-Rule" id="MF_00134"/>
    </source>
</evidence>
<dbReference type="CDD" id="cd00331">
    <property type="entry name" value="IGPS"/>
    <property type="match status" value="1"/>
</dbReference>
<dbReference type="Pfam" id="PF00218">
    <property type="entry name" value="IGPS"/>
    <property type="match status" value="1"/>
</dbReference>
<dbReference type="GO" id="GO:0004425">
    <property type="term" value="F:indole-3-glycerol-phosphate synthase activity"/>
    <property type="evidence" value="ECO:0007669"/>
    <property type="project" value="UniProtKB-UniRule"/>
</dbReference>
<dbReference type="Proteomes" id="UP000885690">
    <property type="component" value="Unassembled WGS sequence"/>
</dbReference>
<dbReference type="PANTHER" id="PTHR22854">
    <property type="entry name" value="TRYPTOPHAN BIOSYNTHESIS PROTEIN"/>
    <property type="match status" value="1"/>
</dbReference>
<evidence type="ECO:0000256" key="3">
    <source>
        <dbReference type="ARBA" id="ARBA00022605"/>
    </source>
</evidence>
<dbReference type="UniPathway" id="UPA00035">
    <property type="reaction ID" value="UER00043"/>
</dbReference>
<dbReference type="EC" id="4.1.1.48" evidence="8"/>
<keyword evidence="6 8" id="KW-0057">Aromatic amino acid biosynthesis</keyword>
<evidence type="ECO:0000256" key="1">
    <source>
        <dbReference type="ARBA" id="ARBA00001633"/>
    </source>
</evidence>
<dbReference type="AlphaFoldDB" id="A0A7C0U686"/>
<evidence type="ECO:0000259" key="9">
    <source>
        <dbReference type="Pfam" id="PF00218"/>
    </source>
</evidence>
<evidence type="ECO:0000313" key="10">
    <source>
        <dbReference type="EMBL" id="HDD52743.1"/>
    </source>
</evidence>
<gene>
    <name evidence="8 10" type="primary">trpC</name>
    <name evidence="10" type="ORF">ENF32_01575</name>
</gene>
<keyword evidence="3 8" id="KW-0028">Amino-acid biosynthesis</keyword>
<comment type="catalytic activity">
    <reaction evidence="1 8">
        <text>1-(2-carboxyphenylamino)-1-deoxy-D-ribulose 5-phosphate + H(+) = (1S,2R)-1-C-(indol-3-yl)glycerol 3-phosphate + CO2 + H2O</text>
        <dbReference type="Rhea" id="RHEA:23476"/>
        <dbReference type="ChEBI" id="CHEBI:15377"/>
        <dbReference type="ChEBI" id="CHEBI:15378"/>
        <dbReference type="ChEBI" id="CHEBI:16526"/>
        <dbReference type="ChEBI" id="CHEBI:58613"/>
        <dbReference type="ChEBI" id="CHEBI:58866"/>
        <dbReference type="EC" id="4.1.1.48"/>
    </reaction>
</comment>
<dbReference type="FunFam" id="3.20.20.70:FF:000024">
    <property type="entry name" value="Indole-3-glycerol phosphate synthase"/>
    <property type="match status" value="1"/>
</dbReference>
<proteinExistence type="inferred from homology"/>
<name>A0A7C0U686_9BACT</name>
<dbReference type="PANTHER" id="PTHR22854:SF2">
    <property type="entry name" value="INDOLE-3-GLYCEROL-PHOSPHATE SYNTHASE"/>
    <property type="match status" value="1"/>
</dbReference>
<dbReference type="PROSITE" id="PS00614">
    <property type="entry name" value="IGPS"/>
    <property type="match status" value="1"/>
</dbReference>
<accession>A0A7C0U686</accession>
<organism evidence="10">
    <name type="scientific">Thermosulfidibacter takaii</name>
    <dbReference type="NCBI Taxonomy" id="412593"/>
    <lineage>
        <taxon>Bacteria</taxon>
        <taxon>Pseudomonadati</taxon>
        <taxon>Thermosulfidibacterota</taxon>
        <taxon>Thermosulfidibacteria</taxon>
        <taxon>Thermosulfidibacterales</taxon>
        <taxon>Thermosulfidibacteraceae</taxon>
    </lineage>
</organism>
<dbReference type="GO" id="GO:0004640">
    <property type="term" value="F:phosphoribosylanthranilate isomerase activity"/>
    <property type="evidence" value="ECO:0007669"/>
    <property type="project" value="TreeGrafter"/>
</dbReference>
<dbReference type="HAMAP" id="MF_00134_B">
    <property type="entry name" value="IGPS_B"/>
    <property type="match status" value="1"/>
</dbReference>
<dbReference type="GO" id="GO:0000162">
    <property type="term" value="P:L-tryptophan biosynthetic process"/>
    <property type="evidence" value="ECO:0007669"/>
    <property type="project" value="UniProtKB-UniRule"/>
</dbReference>
<evidence type="ECO:0000256" key="7">
    <source>
        <dbReference type="ARBA" id="ARBA00023239"/>
    </source>
</evidence>
<dbReference type="InterPro" id="IPR011060">
    <property type="entry name" value="RibuloseP-bd_barrel"/>
</dbReference>
<evidence type="ECO:0000256" key="4">
    <source>
        <dbReference type="ARBA" id="ARBA00022793"/>
    </source>
</evidence>
<dbReference type="InterPro" id="IPR001468">
    <property type="entry name" value="Indole-3-GlycerolPSynthase_CS"/>
</dbReference>
<dbReference type="InterPro" id="IPR045186">
    <property type="entry name" value="Indole-3-glycerol_P_synth"/>
</dbReference>
<evidence type="ECO:0000256" key="2">
    <source>
        <dbReference type="ARBA" id="ARBA00004696"/>
    </source>
</evidence>
<evidence type="ECO:0000256" key="5">
    <source>
        <dbReference type="ARBA" id="ARBA00022822"/>
    </source>
</evidence>
<dbReference type="EMBL" id="DQWS01000059">
    <property type="protein sequence ID" value="HDD52743.1"/>
    <property type="molecule type" value="Genomic_DNA"/>
</dbReference>
<evidence type="ECO:0000256" key="6">
    <source>
        <dbReference type="ARBA" id="ARBA00023141"/>
    </source>
</evidence>
<dbReference type="InterPro" id="IPR013798">
    <property type="entry name" value="Indole-3-glycerol_P_synth_dom"/>
</dbReference>
<comment type="pathway">
    <text evidence="2 8">Amino-acid biosynthesis; L-tryptophan biosynthesis; L-tryptophan from chorismate: step 4/5.</text>
</comment>
<keyword evidence="7 8" id="KW-0456">Lyase</keyword>